<evidence type="ECO:0000313" key="2">
    <source>
        <dbReference type="EMBL" id="QNP42833.1"/>
    </source>
</evidence>
<organism evidence="2 3">
    <name type="scientific">Sphingomonas daechungensis</name>
    <dbReference type="NCBI Taxonomy" id="1176646"/>
    <lineage>
        <taxon>Bacteria</taxon>
        <taxon>Pseudomonadati</taxon>
        <taxon>Pseudomonadota</taxon>
        <taxon>Alphaproteobacteria</taxon>
        <taxon>Sphingomonadales</taxon>
        <taxon>Sphingomonadaceae</taxon>
        <taxon>Sphingomonas</taxon>
    </lineage>
</organism>
<name>A0ABX6T276_9SPHN</name>
<dbReference type="SUPFAM" id="SSF141371">
    <property type="entry name" value="PilZ domain-like"/>
    <property type="match status" value="1"/>
</dbReference>
<protein>
    <submittedName>
        <fullName evidence="2">PilZ domain-containing protein</fullName>
    </submittedName>
</protein>
<dbReference type="Proteomes" id="UP000516134">
    <property type="component" value="Chromosome"/>
</dbReference>
<feature type="domain" description="PilZ" evidence="1">
    <location>
        <begin position="16"/>
        <end position="103"/>
    </location>
</feature>
<proteinExistence type="predicted"/>
<evidence type="ECO:0000313" key="3">
    <source>
        <dbReference type="Proteomes" id="UP000516134"/>
    </source>
</evidence>
<accession>A0ABX6T276</accession>
<gene>
    <name evidence="2" type="ORF">H9L15_12275</name>
</gene>
<dbReference type="Pfam" id="PF07238">
    <property type="entry name" value="PilZ"/>
    <property type="match status" value="1"/>
</dbReference>
<sequence length="116" mass="12499">MASSAPTAHDGDPFADRRAYPRVPVALPAFLQVQDERHSVQLLDLSAGGAKLISPLSLATGTAVTLDCGTLGRVAIVRWRSGEVIGVSFETELEAREITALIQRSEALQKLMQTRE</sequence>
<dbReference type="InterPro" id="IPR009875">
    <property type="entry name" value="PilZ_domain"/>
</dbReference>
<evidence type="ECO:0000259" key="1">
    <source>
        <dbReference type="Pfam" id="PF07238"/>
    </source>
</evidence>
<dbReference type="RefSeq" id="WP_187714265.1">
    <property type="nucleotide sequence ID" value="NZ_BAABJC010000001.1"/>
</dbReference>
<dbReference type="Gene3D" id="2.40.10.220">
    <property type="entry name" value="predicted glycosyltransferase like domains"/>
    <property type="match status" value="1"/>
</dbReference>
<keyword evidence="3" id="KW-1185">Reference proteome</keyword>
<dbReference type="EMBL" id="CP060780">
    <property type="protein sequence ID" value="QNP42833.1"/>
    <property type="molecule type" value="Genomic_DNA"/>
</dbReference>
<reference evidence="2 3" key="1">
    <citation type="submission" date="2020-08" db="EMBL/GenBank/DDBJ databases">
        <title>Genome sequence of Sphingomonas daechungensis KACC 18115T.</title>
        <authorList>
            <person name="Hyun D.-W."/>
            <person name="Bae J.-W."/>
        </authorList>
    </citation>
    <scope>NUCLEOTIDE SEQUENCE [LARGE SCALE GENOMIC DNA]</scope>
    <source>
        <strain evidence="2 3">KACC 18115</strain>
    </source>
</reference>